<dbReference type="AlphaFoldDB" id="A0A7K6S5A6"/>
<dbReference type="SUPFAM" id="SSF51735">
    <property type="entry name" value="NAD(P)-binding Rossmann-fold domains"/>
    <property type="match status" value="1"/>
</dbReference>
<keyword evidence="1" id="KW-0007">Acetylation</keyword>
<dbReference type="Pfam" id="PF13602">
    <property type="entry name" value="ADH_zinc_N_2"/>
    <property type="match status" value="1"/>
</dbReference>
<evidence type="ECO:0000256" key="1">
    <source>
        <dbReference type="ARBA" id="ARBA00022990"/>
    </source>
</evidence>
<dbReference type="PANTHER" id="PTHR44054:SF1">
    <property type="entry name" value="SYNAPTIC VESICLE MEMBRANE PROTEIN VAT-1 HOMOLOG"/>
    <property type="match status" value="1"/>
</dbReference>
<dbReference type="SUPFAM" id="SSF50129">
    <property type="entry name" value="GroES-like"/>
    <property type="match status" value="1"/>
</dbReference>
<dbReference type="SMART" id="SM00829">
    <property type="entry name" value="PKS_ER"/>
    <property type="match status" value="1"/>
</dbReference>
<dbReference type="InterPro" id="IPR036291">
    <property type="entry name" value="NAD(P)-bd_dom_sf"/>
</dbReference>
<sequence>QVGDKVMVLARSGLWQEVVNVPASQTFLMPEGMSFEEAAALLVNYITAYMILFDFGNLRPNQSVLIHMAAGGVGTAAIQLCKTVDNVTIFGTASASKHDSLKESGVAHPIDYRTMDYAEEVRKISPKGTVCWGLLQPSRISLRREETPGYCPFPLGVDIVLDPLGGADTSKAFNLLKPMGKLITYGVANLLTGQRKNLMAMAKTWWNQFSINALQLLHHNKAVCGYHLGYMDEEVELIRGVVAKLVSLYSQGKIKPKIDSVWPFDQVADAMRQMQEKKNVGKVILVPEAPKEESKKEEN</sequence>
<evidence type="ECO:0000256" key="2">
    <source>
        <dbReference type="ARBA" id="ARBA00023002"/>
    </source>
</evidence>
<dbReference type="PROSITE" id="PS01162">
    <property type="entry name" value="QOR_ZETA_CRYSTAL"/>
    <property type="match status" value="1"/>
</dbReference>
<evidence type="ECO:0000313" key="4">
    <source>
        <dbReference type="EMBL" id="NWW93492.1"/>
    </source>
</evidence>
<dbReference type="InterPro" id="IPR011032">
    <property type="entry name" value="GroES-like_sf"/>
</dbReference>
<dbReference type="OrthoDB" id="203908at2759"/>
<dbReference type="Gene3D" id="3.90.180.10">
    <property type="entry name" value="Medium-chain alcohol dehydrogenases, catalytic domain"/>
    <property type="match status" value="1"/>
</dbReference>
<feature type="domain" description="Enoyl reductase (ER)" evidence="3">
    <location>
        <begin position="1"/>
        <end position="285"/>
    </location>
</feature>
<dbReference type="InterPro" id="IPR002364">
    <property type="entry name" value="Quin_OxRdtase/zeta-crystal_CS"/>
</dbReference>
<keyword evidence="2" id="KW-0560">Oxidoreductase</keyword>
<dbReference type="CDD" id="cd08275">
    <property type="entry name" value="MDR3"/>
    <property type="match status" value="1"/>
</dbReference>
<accession>A0A7K6S5A6</accession>
<dbReference type="GO" id="GO:0010637">
    <property type="term" value="P:negative regulation of mitochondrial fusion"/>
    <property type="evidence" value="ECO:0007669"/>
    <property type="project" value="TreeGrafter"/>
</dbReference>
<keyword evidence="5" id="KW-1185">Reference proteome</keyword>
<dbReference type="EMBL" id="VZRY01004866">
    <property type="protein sequence ID" value="NWW93492.1"/>
    <property type="molecule type" value="Genomic_DNA"/>
</dbReference>
<organism evidence="4 5">
    <name type="scientific">Rhynochetos jubatus</name>
    <name type="common">kagu</name>
    <dbReference type="NCBI Taxonomy" id="54386"/>
    <lineage>
        <taxon>Eukaryota</taxon>
        <taxon>Metazoa</taxon>
        <taxon>Chordata</taxon>
        <taxon>Craniata</taxon>
        <taxon>Vertebrata</taxon>
        <taxon>Euteleostomi</taxon>
        <taxon>Archelosauria</taxon>
        <taxon>Archosauria</taxon>
        <taxon>Dinosauria</taxon>
        <taxon>Saurischia</taxon>
        <taxon>Theropoda</taxon>
        <taxon>Coelurosauria</taxon>
        <taxon>Aves</taxon>
        <taxon>Neognathae</taxon>
        <taxon>Neoaves</taxon>
        <taxon>Phaethontimorphae</taxon>
        <taxon>Eurypygiformes</taxon>
        <taxon>Rhynochetidae</taxon>
        <taxon>Rhynochetos</taxon>
    </lineage>
</organism>
<comment type="caution">
    <text evidence="4">The sequence shown here is derived from an EMBL/GenBank/DDBJ whole genome shotgun (WGS) entry which is preliminary data.</text>
</comment>
<feature type="non-terminal residue" evidence="4">
    <location>
        <position position="1"/>
    </location>
</feature>
<name>A0A7K6S5A6_9AVES</name>
<dbReference type="InterPro" id="IPR020843">
    <property type="entry name" value="ER"/>
</dbReference>
<dbReference type="InterPro" id="IPR052100">
    <property type="entry name" value="SV-ATPase_mito-regulator"/>
</dbReference>
<reference evidence="4 5" key="1">
    <citation type="submission" date="2019-09" db="EMBL/GenBank/DDBJ databases">
        <title>Bird 10,000 Genomes (B10K) Project - Family phase.</title>
        <authorList>
            <person name="Zhang G."/>
        </authorList>
    </citation>
    <scope>NUCLEOTIDE SEQUENCE [LARGE SCALE GENOMIC DNA]</scope>
    <source>
        <strain evidence="4">B10K-DU-029-58</strain>
        <tissue evidence="4">Muscle</tissue>
    </source>
</reference>
<dbReference type="GO" id="GO:0005741">
    <property type="term" value="C:mitochondrial outer membrane"/>
    <property type="evidence" value="ECO:0007669"/>
    <property type="project" value="TreeGrafter"/>
</dbReference>
<evidence type="ECO:0000313" key="5">
    <source>
        <dbReference type="Proteomes" id="UP000570016"/>
    </source>
</evidence>
<dbReference type="GO" id="GO:0016491">
    <property type="term" value="F:oxidoreductase activity"/>
    <property type="evidence" value="ECO:0007669"/>
    <property type="project" value="UniProtKB-KW"/>
</dbReference>
<dbReference type="GO" id="GO:0008270">
    <property type="term" value="F:zinc ion binding"/>
    <property type="evidence" value="ECO:0007669"/>
    <property type="project" value="InterPro"/>
</dbReference>
<protein>
    <submittedName>
        <fullName evidence="4">VAT1 protein</fullName>
    </submittedName>
</protein>
<dbReference type="PANTHER" id="PTHR44054">
    <property type="entry name" value="SYNAPTIC VESICLE MEMBRANE PROTEIN VAT-1 HOMOLOG-LIKE"/>
    <property type="match status" value="1"/>
</dbReference>
<evidence type="ECO:0000259" key="3">
    <source>
        <dbReference type="SMART" id="SM00829"/>
    </source>
</evidence>
<proteinExistence type="predicted"/>
<feature type="non-terminal residue" evidence="4">
    <location>
        <position position="299"/>
    </location>
</feature>
<gene>
    <name evidence="4" type="primary">Vat1</name>
    <name evidence="4" type="ORF">RHYJUB_R02081</name>
</gene>
<dbReference type="Proteomes" id="UP000570016">
    <property type="component" value="Unassembled WGS sequence"/>
</dbReference>